<sequence>MAEMSLHIRHVLLYEFESGHSAAEAHRNLCKVFSPESSSERSVRFWFQRFKAGNWSWKIGLDQVSLRTEMCRRTNTISALRNTKVNSRRFLMSSSPHRLPAHFTRF</sequence>
<dbReference type="STRING" id="27835.A0A0N4XE38"/>
<dbReference type="InterPro" id="IPR041426">
    <property type="entry name" value="Mos1_HTH"/>
</dbReference>
<accession>A0A0N4XE38</accession>
<reference evidence="4" key="1">
    <citation type="submission" date="2017-02" db="UniProtKB">
        <authorList>
            <consortium name="WormBaseParasite"/>
        </authorList>
    </citation>
    <scope>IDENTIFICATION</scope>
</reference>
<reference evidence="2 3" key="2">
    <citation type="submission" date="2018-11" db="EMBL/GenBank/DDBJ databases">
        <authorList>
            <consortium name="Pathogen Informatics"/>
        </authorList>
    </citation>
    <scope>NUCLEOTIDE SEQUENCE [LARGE SCALE GENOMIC DNA]</scope>
</reference>
<evidence type="ECO:0000259" key="1">
    <source>
        <dbReference type="Pfam" id="PF17906"/>
    </source>
</evidence>
<dbReference type="GO" id="GO:0003690">
    <property type="term" value="F:double-stranded DNA binding"/>
    <property type="evidence" value="ECO:0007669"/>
    <property type="project" value="TreeGrafter"/>
</dbReference>
<dbReference type="PANTHER" id="PTHR46060">
    <property type="entry name" value="MARINER MOS1 TRANSPOSASE-LIKE PROTEIN"/>
    <property type="match status" value="1"/>
</dbReference>
<protein>
    <submittedName>
        <fullName evidence="4">HTH_48 domain-containing protein</fullName>
    </submittedName>
</protein>
<dbReference type="GO" id="GO:0000729">
    <property type="term" value="P:DNA double-strand break processing"/>
    <property type="evidence" value="ECO:0007669"/>
    <property type="project" value="TreeGrafter"/>
</dbReference>
<dbReference type="GO" id="GO:0044774">
    <property type="term" value="P:mitotic DNA integrity checkpoint signaling"/>
    <property type="evidence" value="ECO:0007669"/>
    <property type="project" value="TreeGrafter"/>
</dbReference>
<dbReference type="EMBL" id="UYSL01000438">
    <property type="protein sequence ID" value="VDL63782.1"/>
    <property type="molecule type" value="Genomic_DNA"/>
</dbReference>
<dbReference type="AlphaFoldDB" id="A0A0N4XE38"/>
<evidence type="ECO:0000313" key="3">
    <source>
        <dbReference type="Proteomes" id="UP000271162"/>
    </source>
</evidence>
<dbReference type="GO" id="GO:0046975">
    <property type="term" value="F:histone H3K36 methyltransferase activity"/>
    <property type="evidence" value="ECO:0007669"/>
    <property type="project" value="TreeGrafter"/>
</dbReference>
<gene>
    <name evidence="2" type="ORF">NBR_LOCUS791</name>
</gene>
<dbReference type="GO" id="GO:0042800">
    <property type="term" value="F:histone H3K4 methyltransferase activity"/>
    <property type="evidence" value="ECO:0007669"/>
    <property type="project" value="TreeGrafter"/>
</dbReference>
<feature type="domain" description="Mos1 transposase HTH" evidence="1">
    <location>
        <begin position="7"/>
        <end position="54"/>
    </location>
</feature>
<dbReference type="GO" id="GO:0000014">
    <property type="term" value="F:single-stranded DNA endodeoxyribonuclease activity"/>
    <property type="evidence" value="ECO:0007669"/>
    <property type="project" value="TreeGrafter"/>
</dbReference>
<dbReference type="WBParaSite" id="NBR_0000079001-mRNA-1">
    <property type="protein sequence ID" value="NBR_0000079001-mRNA-1"/>
    <property type="gene ID" value="NBR_0000079001"/>
</dbReference>
<dbReference type="GO" id="GO:0006303">
    <property type="term" value="P:double-strand break repair via nonhomologous end joining"/>
    <property type="evidence" value="ECO:0007669"/>
    <property type="project" value="TreeGrafter"/>
</dbReference>
<dbReference type="GO" id="GO:0003697">
    <property type="term" value="F:single-stranded DNA binding"/>
    <property type="evidence" value="ECO:0007669"/>
    <property type="project" value="TreeGrafter"/>
</dbReference>
<dbReference type="Proteomes" id="UP000271162">
    <property type="component" value="Unassembled WGS sequence"/>
</dbReference>
<dbReference type="GO" id="GO:0000793">
    <property type="term" value="C:condensed chromosome"/>
    <property type="evidence" value="ECO:0007669"/>
    <property type="project" value="TreeGrafter"/>
</dbReference>
<dbReference type="Gene3D" id="1.10.10.1450">
    <property type="match status" value="1"/>
</dbReference>
<dbReference type="GO" id="GO:0005634">
    <property type="term" value="C:nucleus"/>
    <property type="evidence" value="ECO:0007669"/>
    <property type="project" value="TreeGrafter"/>
</dbReference>
<name>A0A0N4XE38_NIPBR</name>
<evidence type="ECO:0000313" key="4">
    <source>
        <dbReference type="WBParaSite" id="NBR_0000079001-mRNA-1"/>
    </source>
</evidence>
<dbReference type="GO" id="GO:0015074">
    <property type="term" value="P:DNA integration"/>
    <property type="evidence" value="ECO:0007669"/>
    <property type="project" value="TreeGrafter"/>
</dbReference>
<dbReference type="Pfam" id="PF17906">
    <property type="entry name" value="HTH_48"/>
    <property type="match status" value="1"/>
</dbReference>
<dbReference type="GO" id="GO:0031297">
    <property type="term" value="P:replication fork processing"/>
    <property type="evidence" value="ECO:0007669"/>
    <property type="project" value="TreeGrafter"/>
</dbReference>
<dbReference type="InterPro" id="IPR052709">
    <property type="entry name" value="Transposase-MT_Hybrid"/>
</dbReference>
<dbReference type="GO" id="GO:0044547">
    <property type="term" value="F:DNA topoisomerase binding"/>
    <property type="evidence" value="ECO:0007669"/>
    <property type="project" value="TreeGrafter"/>
</dbReference>
<dbReference type="PANTHER" id="PTHR46060:SF2">
    <property type="entry name" value="HISTONE-LYSINE N-METHYLTRANSFERASE SETMAR"/>
    <property type="match status" value="1"/>
</dbReference>
<keyword evidence="3" id="KW-1185">Reference proteome</keyword>
<organism evidence="4">
    <name type="scientific">Nippostrongylus brasiliensis</name>
    <name type="common">Rat hookworm</name>
    <dbReference type="NCBI Taxonomy" id="27835"/>
    <lineage>
        <taxon>Eukaryota</taxon>
        <taxon>Metazoa</taxon>
        <taxon>Ecdysozoa</taxon>
        <taxon>Nematoda</taxon>
        <taxon>Chromadorea</taxon>
        <taxon>Rhabditida</taxon>
        <taxon>Rhabditina</taxon>
        <taxon>Rhabditomorpha</taxon>
        <taxon>Strongyloidea</taxon>
        <taxon>Heligmosomidae</taxon>
        <taxon>Nippostrongylus</taxon>
    </lineage>
</organism>
<proteinExistence type="predicted"/>
<evidence type="ECO:0000313" key="2">
    <source>
        <dbReference type="EMBL" id="VDL63782.1"/>
    </source>
</evidence>
<dbReference type="GO" id="GO:0035861">
    <property type="term" value="C:site of double-strand break"/>
    <property type="evidence" value="ECO:0007669"/>
    <property type="project" value="TreeGrafter"/>
</dbReference>